<keyword evidence="4" id="KW-1185">Reference proteome</keyword>
<accession>A0A200JC64</accession>
<feature type="transmembrane region" description="Helical" evidence="1">
    <location>
        <begin position="347"/>
        <end position="364"/>
    </location>
</feature>
<keyword evidence="1" id="KW-1133">Transmembrane helix</keyword>
<gene>
    <name evidence="2" type="ORF">A5889_000278</name>
    <name evidence="3" type="ORF">A5889_002872</name>
</gene>
<proteinExistence type="predicted"/>
<keyword evidence="1" id="KW-0812">Transmembrane</keyword>
<evidence type="ECO:0000313" key="2">
    <source>
        <dbReference type="EMBL" id="OUZ34803.1"/>
    </source>
</evidence>
<keyword evidence="1" id="KW-0472">Membrane</keyword>
<evidence type="ECO:0000256" key="1">
    <source>
        <dbReference type="SAM" id="Phobius"/>
    </source>
</evidence>
<organism evidence="2">
    <name type="scientific">Candidatus Enterococcus dunnyi</name>
    <dbReference type="NCBI Taxonomy" id="1834192"/>
    <lineage>
        <taxon>Bacteria</taxon>
        <taxon>Bacillati</taxon>
        <taxon>Bacillota</taxon>
        <taxon>Bacilli</taxon>
        <taxon>Lactobacillales</taxon>
        <taxon>Enterococcaceae</taxon>
        <taxon>Enterococcus</taxon>
    </lineage>
</organism>
<dbReference type="EMBL" id="CP147246">
    <property type="protein sequence ID" value="WYJ95324.1"/>
    <property type="molecule type" value="Genomic_DNA"/>
</dbReference>
<name>A0A200JC64_9ENTE</name>
<dbReference type="EMBL" id="NIBQ01000001">
    <property type="protein sequence ID" value="OUZ34803.1"/>
    <property type="molecule type" value="Genomic_DNA"/>
</dbReference>
<evidence type="ECO:0000313" key="4">
    <source>
        <dbReference type="Proteomes" id="UP000196151"/>
    </source>
</evidence>
<dbReference type="Proteomes" id="UP000196151">
    <property type="component" value="Chromosome"/>
</dbReference>
<reference evidence="2" key="1">
    <citation type="submission" date="2017-05" db="EMBL/GenBank/DDBJ databases">
        <title>The Genome Sequence of Enterococcus sp. 9D6_DIV0238.</title>
        <authorList>
            <consortium name="The Broad Institute Genomics Platform"/>
            <consortium name="The Broad Institute Genomic Center for Infectious Diseases"/>
            <person name="Earl A."/>
            <person name="Manson A."/>
            <person name="Schwartman J."/>
            <person name="Gilmore M."/>
            <person name="Abouelleil A."/>
            <person name="Cao P."/>
            <person name="Chapman S."/>
            <person name="Cusick C."/>
            <person name="Shea T."/>
            <person name="Young S."/>
            <person name="Neafsey D."/>
            <person name="Nusbaum C."/>
            <person name="Birren B."/>
        </authorList>
    </citation>
    <scope>NUCLEOTIDE SEQUENCE [LARGE SCALE GENOMIC DNA]</scope>
    <source>
        <strain evidence="2">9D6_DIV0238</strain>
    </source>
</reference>
<dbReference type="AlphaFoldDB" id="A0A200JC64"/>
<reference evidence="3" key="3">
    <citation type="submission" date="2024-03" db="EMBL/GenBank/DDBJ databases">
        <title>The Genome Sequence of Enterococcus sp. DIV0238c.</title>
        <authorList>
            <consortium name="The Broad Institute Genomics Platform"/>
            <consortium name="The Broad Institute Microbial Omics Core"/>
            <consortium name="The Broad Institute Genomic Center for Infectious Diseases"/>
            <person name="Earl A."/>
            <person name="Manson A."/>
            <person name="Gilmore M."/>
            <person name="Schwartman J."/>
            <person name="Shea T."/>
            <person name="Abouelleil A."/>
            <person name="Cao P."/>
            <person name="Chapman S."/>
            <person name="Cusick C."/>
            <person name="Young S."/>
            <person name="Neafsey D."/>
            <person name="Nusbaum C."/>
            <person name="Birren B."/>
        </authorList>
    </citation>
    <scope>NUCLEOTIDE SEQUENCE</scope>
    <source>
        <strain evidence="3">9D6_DIV0238</strain>
    </source>
</reference>
<reference evidence="3" key="2">
    <citation type="submission" date="2017-05" db="EMBL/GenBank/DDBJ databases">
        <authorList>
            <consortium name="The Broad Institute Genomics Platform"/>
            <consortium name="The Broad Institute Genomic Center for Infectious Diseases"/>
            <person name="Earl A."/>
            <person name="Manson A."/>
            <person name="Schwartman J."/>
            <person name="Gilmore M."/>
            <person name="Abouelleil A."/>
            <person name="Cao P."/>
            <person name="Chapman S."/>
            <person name="Cusick C."/>
            <person name="Shea T."/>
            <person name="Young S."/>
            <person name="Neafsey D."/>
            <person name="Nusbaum C."/>
            <person name="Birren B."/>
        </authorList>
    </citation>
    <scope>NUCLEOTIDE SEQUENCE</scope>
    <source>
        <strain evidence="3">9D6_DIV0238</strain>
    </source>
</reference>
<sequence length="374" mass="42547">MENAHLIQNKCKTCGAPMGDPNAQRCSYCMMPQQENSDQQAFLCSNCGSYLDHYMGGFKCAYCQSTFSLNDQMGLDKAFFGKQENLDLEVSQDQAKTAFYEWLAKNDLSQGEIESIEIKPLYVPYMIATIKYQAIFSADIGQEAWGPYVEINGVEKKRKVMEWQTVQDHFESSSIKSYLITTELSLEVQSFAKKVECKKFMERARALKNEERENDSYLPVSSKSVEAVTRIVKKHIPISAKKLAKSKLSSSEVKELNIDSLKYEMASDYLYVPFWQVFYKYKGKNYQVLITGMDRTELVIDGSRPTIEKARAIAEKKEVQSYKNPFSFTILLIFLAAIAMFKPIRLIISVLLGVYLLGCLATALKNAKAKKNNL</sequence>
<feature type="transmembrane region" description="Helical" evidence="1">
    <location>
        <begin position="325"/>
        <end position="341"/>
    </location>
</feature>
<dbReference type="RefSeq" id="WP_087639484.1">
    <property type="nucleotide sequence ID" value="NZ_CP147246.1"/>
</dbReference>
<dbReference type="OrthoDB" id="3182597at2"/>
<protein>
    <submittedName>
        <fullName evidence="2">Uncharacterized protein</fullName>
    </submittedName>
</protein>
<evidence type="ECO:0000313" key="3">
    <source>
        <dbReference type="EMBL" id="WYJ95324.1"/>
    </source>
</evidence>